<keyword evidence="1" id="KW-0812">Transmembrane</keyword>
<name>F0QB19_PARA1</name>
<proteinExistence type="predicted"/>
<dbReference type="Proteomes" id="UP000002482">
    <property type="component" value="Chromosome"/>
</dbReference>
<keyword evidence="3" id="KW-1185">Reference proteome</keyword>
<dbReference type="GeneID" id="43402290"/>
<evidence type="ECO:0000313" key="3">
    <source>
        <dbReference type="Proteomes" id="UP000002482"/>
    </source>
</evidence>
<protein>
    <recommendedName>
        <fullName evidence="4">Transmembrane protein</fullName>
    </recommendedName>
</protein>
<dbReference type="KEGG" id="aaa:Acav_4634"/>
<sequence length="119" mass="13171">MIGMNFTIKYCHMKIPFDYPVKWLLVAAVSCFGLFVGIYIAKPEASQIFVDTCAAGPYRVEAFQYKSGAGFVQLVDGNGTLLDRSDFSESAMVRPRWSQDCKSVSFGSDTDPEPLAVRP</sequence>
<organism evidence="2 3">
    <name type="scientific">Paracidovorax avenae (strain ATCC 19860 / DSM 7227 / CCUG 15838 / JCM 20985 / LMG 2117 / NCPPB 1011)</name>
    <name type="common">Acidovorax avenae</name>
    <dbReference type="NCBI Taxonomy" id="643561"/>
    <lineage>
        <taxon>Bacteria</taxon>
        <taxon>Pseudomonadati</taxon>
        <taxon>Pseudomonadota</taxon>
        <taxon>Betaproteobacteria</taxon>
        <taxon>Burkholderiales</taxon>
        <taxon>Comamonadaceae</taxon>
        <taxon>Paracidovorax</taxon>
    </lineage>
</organism>
<keyword evidence="1" id="KW-0472">Membrane</keyword>
<keyword evidence="1" id="KW-1133">Transmembrane helix</keyword>
<reference evidence="2" key="1">
    <citation type="submission" date="2011-02" db="EMBL/GenBank/DDBJ databases">
        <title>Complete sequence of Acidovorax avenae subsp. avenae ATCC 19860.</title>
        <authorList>
            <consortium name="US DOE Joint Genome Institute"/>
            <person name="Lucas S."/>
            <person name="Copeland A."/>
            <person name="Lapidus A."/>
            <person name="Cheng J.-F."/>
            <person name="Goodwin L."/>
            <person name="Pitluck S."/>
            <person name="Chertkov O."/>
            <person name="Held B."/>
            <person name="Detter J.C."/>
            <person name="Han C."/>
            <person name="Tapia R."/>
            <person name="Land M."/>
            <person name="Hauser L."/>
            <person name="Kyrpides N."/>
            <person name="Ivanova N."/>
            <person name="Ovchinnikova G."/>
            <person name="Pagani I."/>
            <person name="Gordon S."/>
            <person name="Woyke T."/>
        </authorList>
    </citation>
    <scope>NUCLEOTIDE SEQUENCE</scope>
    <source>
        <strain evidence="2">ATCC 19860</strain>
    </source>
</reference>
<dbReference type="EMBL" id="CP002521">
    <property type="protein sequence ID" value="ADX48514.1"/>
    <property type="molecule type" value="Genomic_DNA"/>
</dbReference>
<evidence type="ECO:0008006" key="4">
    <source>
        <dbReference type="Google" id="ProtNLM"/>
    </source>
</evidence>
<dbReference type="AlphaFoldDB" id="F0QB19"/>
<dbReference type="HOGENOM" id="CLU_2056215_0_0_4"/>
<evidence type="ECO:0000313" key="2">
    <source>
        <dbReference type="EMBL" id="ADX48514.1"/>
    </source>
</evidence>
<accession>F0QB19</accession>
<gene>
    <name evidence="2" type="ordered locus">Acav_4634</name>
</gene>
<dbReference type="RefSeq" id="WP_013596975.1">
    <property type="nucleotide sequence ID" value="NC_015138.1"/>
</dbReference>
<feature type="transmembrane region" description="Helical" evidence="1">
    <location>
        <begin position="21"/>
        <end position="41"/>
    </location>
</feature>
<evidence type="ECO:0000256" key="1">
    <source>
        <dbReference type="SAM" id="Phobius"/>
    </source>
</evidence>